<name>A0A6P5FG85_ANACO</name>
<evidence type="ECO:0000256" key="2">
    <source>
        <dbReference type="SAM" id="MobiDB-lite"/>
    </source>
</evidence>
<evidence type="ECO:0000313" key="6">
    <source>
        <dbReference type="RefSeq" id="XP_020095301.1"/>
    </source>
</evidence>
<dbReference type="Pfam" id="PF04784">
    <property type="entry name" value="DUF547"/>
    <property type="match status" value="1"/>
</dbReference>
<organism evidence="5 6">
    <name type="scientific">Ananas comosus</name>
    <name type="common">Pineapple</name>
    <name type="synonym">Ananas ananas</name>
    <dbReference type="NCBI Taxonomy" id="4615"/>
    <lineage>
        <taxon>Eukaryota</taxon>
        <taxon>Viridiplantae</taxon>
        <taxon>Streptophyta</taxon>
        <taxon>Embryophyta</taxon>
        <taxon>Tracheophyta</taxon>
        <taxon>Spermatophyta</taxon>
        <taxon>Magnoliopsida</taxon>
        <taxon>Liliopsida</taxon>
        <taxon>Poales</taxon>
        <taxon>Bromeliaceae</taxon>
        <taxon>Bromelioideae</taxon>
        <taxon>Ananas</taxon>
    </lineage>
</organism>
<feature type="region of interest" description="Disordered" evidence="2">
    <location>
        <begin position="307"/>
        <end position="333"/>
    </location>
</feature>
<dbReference type="AlphaFoldDB" id="A0A6P5FG85"/>
<dbReference type="RefSeq" id="XP_020095301.1">
    <property type="nucleotide sequence ID" value="XM_020239712.1"/>
</dbReference>
<keyword evidence="5" id="KW-1185">Reference proteome</keyword>
<dbReference type="GeneID" id="109714949"/>
<reference evidence="5" key="1">
    <citation type="journal article" date="2015" name="Nat. Genet.">
        <title>The pineapple genome and the evolution of CAM photosynthesis.</title>
        <authorList>
            <person name="Ming R."/>
            <person name="VanBuren R."/>
            <person name="Wai C.M."/>
            <person name="Tang H."/>
            <person name="Schatz M.C."/>
            <person name="Bowers J.E."/>
            <person name="Lyons E."/>
            <person name="Wang M.L."/>
            <person name="Chen J."/>
            <person name="Biggers E."/>
            <person name="Zhang J."/>
            <person name="Huang L."/>
            <person name="Zhang L."/>
            <person name="Miao W."/>
            <person name="Zhang J."/>
            <person name="Ye Z."/>
            <person name="Miao C."/>
            <person name="Lin Z."/>
            <person name="Wang H."/>
            <person name="Zhou H."/>
            <person name="Yim W.C."/>
            <person name="Priest H.D."/>
            <person name="Zheng C."/>
            <person name="Woodhouse M."/>
            <person name="Edger P.P."/>
            <person name="Guyot R."/>
            <person name="Guo H.B."/>
            <person name="Guo H."/>
            <person name="Zheng G."/>
            <person name="Singh R."/>
            <person name="Sharma A."/>
            <person name="Min X."/>
            <person name="Zheng Y."/>
            <person name="Lee H."/>
            <person name="Gurtowski J."/>
            <person name="Sedlazeck F.J."/>
            <person name="Harkess A."/>
            <person name="McKain M.R."/>
            <person name="Liao Z."/>
            <person name="Fang J."/>
            <person name="Liu J."/>
            <person name="Zhang X."/>
            <person name="Zhang Q."/>
            <person name="Hu W."/>
            <person name="Qin Y."/>
            <person name="Wang K."/>
            <person name="Chen L.Y."/>
            <person name="Shirley N."/>
            <person name="Lin Y.R."/>
            <person name="Liu L.Y."/>
            <person name="Hernandez A.G."/>
            <person name="Wright C.L."/>
            <person name="Bulone V."/>
            <person name="Tuskan G.A."/>
            <person name="Heath K."/>
            <person name="Zee F."/>
            <person name="Moore P.H."/>
            <person name="Sunkar R."/>
            <person name="Leebens-Mack J.H."/>
            <person name="Mockler T."/>
            <person name="Bennetzen J.L."/>
            <person name="Freeling M."/>
            <person name="Sankoff D."/>
            <person name="Paterson A.H."/>
            <person name="Zhu X."/>
            <person name="Yang X."/>
            <person name="Smith J.A."/>
            <person name="Cushman J.C."/>
            <person name="Paull R.E."/>
            <person name="Yu Q."/>
        </authorList>
    </citation>
    <scope>NUCLEOTIDE SEQUENCE [LARGE SCALE GENOMIC DNA]</scope>
    <source>
        <strain evidence="5">cv. F153</strain>
    </source>
</reference>
<dbReference type="OrthoDB" id="418495at2759"/>
<dbReference type="PANTHER" id="PTHR46248:SF6">
    <property type="entry name" value="OS03G0859900 PROTEIN"/>
    <property type="match status" value="1"/>
</dbReference>
<accession>A0A6P5FG85</accession>
<sequence>MVPLQRHRKIASDPLPEEAATTTTTTAPTNFFESYLTSTSPEEDVVISFAPSASCSSAAAAAAAAAAASSSSSTAADDFYGVFVRRQSCVPRGCFRMSTASSLSPKNLFSSFMAQYGGGGGGGGAVVPVVSDTRKRSASMQQRRLELEEEVAQLQKILEDEKKVHDILQHALLPHSTRFTLQIPDFVPQEAKKTLAELMVVEEEIARLESEIRITQEGLRNVRETRLQAAMKLNDFKHLNTSAMNLTRDRNFREMQGKIVQETKSMFFISQAMKGEYLHHQLSDERGSRNFVKVHDKKERSAVLEPKERIPRKSGVLPKTSSPKLPLKQPTNKPLESDAEKLLKIFQEPSSIASSREKEYQKIQPNKLSEKIMKCLICVFLRLIRTSRVAELEKSSNLARSTTSFLKSGSFRMDSSVNLTASLSIQKEKGQRDPYGIFEIEDSLLRDIGPYKNLVRFASNSFETKCISTSFPLLNKLRDMMNSLHQVDLRFLTHPQKLAFWINMYNICIMHGFLQHGFPANSEKRLELRTKAVLNIGGNKLNAAAIEHFILRQPLKLKEQEFWKGDKENQEETVRNIYGLEHQEPNIAFALCSGSRSSPAMRIYTGDGVTRELEKSKLEYLQASLVVTSTGKLMIPSLIHSNMSEFASDLDSLMDWIINQLPTSWSLRKSMVECLKSQTQIKINEVVGVIPFDNDFQYLLPM</sequence>
<proteinExistence type="predicted"/>
<feature type="coiled-coil region" evidence="1">
    <location>
        <begin position="191"/>
        <end position="225"/>
    </location>
</feature>
<keyword evidence="1" id="KW-0175">Coiled coil</keyword>
<evidence type="ECO:0000256" key="1">
    <source>
        <dbReference type="SAM" id="Coils"/>
    </source>
</evidence>
<evidence type="ECO:0000259" key="4">
    <source>
        <dbReference type="Pfam" id="PF14389"/>
    </source>
</evidence>
<evidence type="ECO:0000313" key="5">
    <source>
        <dbReference type="Proteomes" id="UP000515123"/>
    </source>
</evidence>
<feature type="compositionally biased region" description="Polar residues" evidence="2">
    <location>
        <begin position="319"/>
        <end position="333"/>
    </location>
</feature>
<gene>
    <name evidence="6" type="primary">LOC109714949</name>
</gene>
<protein>
    <submittedName>
        <fullName evidence="6">Uncharacterized protein LOC109714949 isoform X1</fullName>
    </submittedName>
</protein>
<dbReference type="Pfam" id="PF14389">
    <property type="entry name" value="Lzipper-MIP1"/>
    <property type="match status" value="1"/>
</dbReference>
<dbReference type="PANTHER" id="PTHR46248">
    <property type="entry name" value="EXPRESSED PROTEIN"/>
    <property type="match status" value="1"/>
</dbReference>
<feature type="coiled-coil region" evidence="1">
    <location>
        <begin position="130"/>
        <end position="164"/>
    </location>
</feature>
<feature type="domain" description="DUF547" evidence="3">
    <location>
        <begin position="490"/>
        <end position="621"/>
    </location>
</feature>
<reference evidence="6" key="2">
    <citation type="submission" date="2025-08" db="UniProtKB">
        <authorList>
            <consortium name="RefSeq"/>
        </authorList>
    </citation>
    <scope>IDENTIFICATION</scope>
    <source>
        <tissue evidence="6">Leaf</tissue>
    </source>
</reference>
<dbReference type="InterPro" id="IPR006869">
    <property type="entry name" value="DUF547"/>
</dbReference>
<feature type="domain" description="Ternary complex factor MIP1 leucine-zipper" evidence="4">
    <location>
        <begin position="140"/>
        <end position="213"/>
    </location>
</feature>
<feature type="region of interest" description="Disordered" evidence="2">
    <location>
        <begin position="1"/>
        <end position="24"/>
    </location>
</feature>
<evidence type="ECO:0000259" key="3">
    <source>
        <dbReference type="Pfam" id="PF04784"/>
    </source>
</evidence>
<dbReference type="InterPro" id="IPR025757">
    <property type="entry name" value="MIP1_Leuzipper"/>
</dbReference>
<dbReference type="Proteomes" id="UP000515123">
    <property type="component" value="Linkage group 9"/>
</dbReference>